<organism evidence="2">
    <name type="scientific">freshwater metagenome</name>
    <dbReference type="NCBI Taxonomy" id="449393"/>
    <lineage>
        <taxon>unclassified sequences</taxon>
        <taxon>metagenomes</taxon>
        <taxon>ecological metagenomes</taxon>
    </lineage>
</organism>
<evidence type="ECO:0000256" key="1">
    <source>
        <dbReference type="SAM" id="MobiDB-lite"/>
    </source>
</evidence>
<feature type="compositionally biased region" description="Polar residues" evidence="1">
    <location>
        <begin position="1"/>
        <end position="12"/>
    </location>
</feature>
<name>A0A6J6TJB2_9ZZZZ</name>
<protein>
    <submittedName>
        <fullName evidence="2">Unannotated protein</fullName>
    </submittedName>
</protein>
<reference evidence="2" key="1">
    <citation type="submission" date="2020-05" db="EMBL/GenBank/DDBJ databases">
        <authorList>
            <person name="Chiriac C."/>
            <person name="Salcher M."/>
            <person name="Ghai R."/>
            <person name="Kavagutti S V."/>
        </authorList>
    </citation>
    <scope>NUCLEOTIDE SEQUENCE</scope>
</reference>
<sequence>MTPDSQSVSTDPTPGPPSLARQAPGISRPVLRRDCPIIWRGTDIIQFGTDGDAPILDRVSPALVRWLLTLDGLRTWEQIDAEFAADPAQINGSPAPVSHDEARRALSAAARAGSLDDAAALPHHWRWLRLADRDRSRADRAAAALTCRDSLQANELMDRRHALVVGVTGAGRLADEIAATIELSGLSLASAASPAIDILVLADGAHPRVVDEVDTPAHDRPHLAAGLYGSTGVAGPLVVPGVTGCLRCSHLHARDADPHWPAVSLQLASATRRLPLLPHDRLLTRLVAAQSVLLIRQWADDPTAHDQWADHAIEIRLPSGAQRRLARHPHPLCGCRWADADRAAS</sequence>
<evidence type="ECO:0000313" key="2">
    <source>
        <dbReference type="EMBL" id="CAB4746964.1"/>
    </source>
</evidence>
<proteinExistence type="predicted"/>
<accession>A0A6J6TJB2</accession>
<gene>
    <name evidence="2" type="ORF">UFOPK2810_00645</name>
</gene>
<dbReference type="AlphaFoldDB" id="A0A6J6TJB2"/>
<feature type="region of interest" description="Disordered" evidence="1">
    <location>
        <begin position="1"/>
        <end position="26"/>
    </location>
</feature>
<dbReference type="EMBL" id="CAEZYZ010000088">
    <property type="protein sequence ID" value="CAB4746964.1"/>
    <property type="molecule type" value="Genomic_DNA"/>
</dbReference>
<dbReference type="Gene3D" id="3.40.50.720">
    <property type="entry name" value="NAD(P)-binding Rossmann-like Domain"/>
    <property type="match status" value="1"/>
</dbReference>